<feature type="signal peptide" evidence="1">
    <location>
        <begin position="1"/>
        <end position="26"/>
    </location>
</feature>
<dbReference type="NCBIfam" id="TIGR02595">
    <property type="entry name" value="PEP_CTERM"/>
    <property type="match status" value="1"/>
</dbReference>
<name>A0ABU1Z905_9BURK</name>
<dbReference type="PROSITE" id="PS51257">
    <property type="entry name" value="PROKAR_LIPOPROTEIN"/>
    <property type="match status" value="1"/>
</dbReference>
<comment type="caution">
    <text evidence="3">The sequence shown here is derived from an EMBL/GenBank/DDBJ whole genome shotgun (WGS) entry which is preliminary data.</text>
</comment>
<keyword evidence="1" id="KW-0732">Signal</keyword>
<dbReference type="InterPro" id="IPR013424">
    <property type="entry name" value="Ice-binding_C"/>
</dbReference>
<protein>
    <recommendedName>
        <fullName evidence="2">Ice-binding protein C-terminal domain-containing protein</fullName>
    </recommendedName>
</protein>
<sequence>MNRSFKISAPLLLSVACCFATIPALATGDPGIEEYGDYDDRPNQVYQTYGSPSYMGATASAISGRENWLDDRHDTIVFRFLGEPGTVIRDFKIGFNTYGATGTDSFGATASLKSLDLTKPTLFSADFTQSDNELLLLSVKNVALQTGESYALFVGTTGSTDLTRAGLYSVYITASSVPEPSALLLMLVGGVALTGARRHRR</sequence>
<evidence type="ECO:0000313" key="4">
    <source>
        <dbReference type="Proteomes" id="UP001180536"/>
    </source>
</evidence>
<dbReference type="EMBL" id="JAVDXQ010000003">
    <property type="protein sequence ID" value="MDR7297085.1"/>
    <property type="molecule type" value="Genomic_DNA"/>
</dbReference>
<dbReference type="RefSeq" id="WP_310344879.1">
    <property type="nucleotide sequence ID" value="NZ_JAVDXQ010000003.1"/>
</dbReference>
<organism evidence="3 4">
    <name type="scientific">Pelomonas aquatica</name>
    <dbReference type="NCBI Taxonomy" id="431058"/>
    <lineage>
        <taxon>Bacteria</taxon>
        <taxon>Pseudomonadati</taxon>
        <taxon>Pseudomonadota</taxon>
        <taxon>Betaproteobacteria</taxon>
        <taxon>Burkholderiales</taxon>
        <taxon>Sphaerotilaceae</taxon>
        <taxon>Roseateles</taxon>
    </lineage>
</organism>
<dbReference type="Pfam" id="PF07589">
    <property type="entry name" value="PEP-CTERM"/>
    <property type="match status" value="1"/>
</dbReference>
<gene>
    <name evidence="3" type="ORF">J2X16_002432</name>
</gene>
<evidence type="ECO:0000313" key="3">
    <source>
        <dbReference type="EMBL" id="MDR7297085.1"/>
    </source>
</evidence>
<feature type="chain" id="PRO_5046432319" description="Ice-binding protein C-terminal domain-containing protein" evidence="1">
    <location>
        <begin position="27"/>
        <end position="201"/>
    </location>
</feature>
<evidence type="ECO:0000259" key="2">
    <source>
        <dbReference type="Pfam" id="PF07589"/>
    </source>
</evidence>
<proteinExistence type="predicted"/>
<evidence type="ECO:0000256" key="1">
    <source>
        <dbReference type="SAM" id="SignalP"/>
    </source>
</evidence>
<accession>A0ABU1Z905</accession>
<dbReference type="Proteomes" id="UP001180536">
    <property type="component" value="Unassembled WGS sequence"/>
</dbReference>
<keyword evidence="4" id="KW-1185">Reference proteome</keyword>
<feature type="domain" description="Ice-binding protein C-terminal" evidence="2">
    <location>
        <begin position="176"/>
        <end position="200"/>
    </location>
</feature>
<reference evidence="3 4" key="1">
    <citation type="submission" date="2023-07" db="EMBL/GenBank/DDBJ databases">
        <title>Sorghum-associated microbial communities from plants grown in Nebraska, USA.</title>
        <authorList>
            <person name="Schachtman D."/>
        </authorList>
    </citation>
    <scope>NUCLEOTIDE SEQUENCE [LARGE SCALE GENOMIC DNA]</scope>
    <source>
        <strain evidence="3 4">BE310</strain>
    </source>
</reference>